<dbReference type="SMART" id="SM00089">
    <property type="entry name" value="PKD"/>
    <property type="match status" value="1"/>
</dbReference>
<dbReference type="Gene3D" id="2.60.40.10">
    <property type="entry name" value="Immunoglobulins"/>
    <property type="match status" value="1"/>
</dbReference>
<comment type="caution">
    <text evidence="4">The sequence shown here is derived from an EMBL/GenBank/DDBJ whole genome shotgun (WGS) entry which is preliminary data.</text>
</comment>
<evidence type="ECO:0000256" key="1">
    <source>
        <dbReference type="SAM" id="Coils"/>
    </source>
</evidence>
<feature type="chain" id="PRO_5047251732" evidence="2">
    <location>
        <begin position="24"/>
        <end position="726"/>
    </location>
</feature>
<dbReference type="EMBL" id="JAEHFX010000001">
    <property type="protein sequence ID" value="MBK0401436.1"/>
    <property type="molecule type" value="Genomic_DNA"/>
</dbReference>
<feature type="signal peptide" evidence="2">
    <location>
        <begin position="1"/>
        <end position="23"/>
    </location>
</feature>
<dbReference type="InterPro" id="IPR026444">
    <property type="entry name" value="Secre_tail"/>
</dbReference>
<keyword evidence="1" id="KW-0175">Coiled coil</keyword>
<dbReference type="InterPro" id="IPR008754">
    <property type="entry name" value="Peptidase_M43"/>
</dbReference>
<feature type="coiled-coil region" evidence="1">
    <location>
        <begin position="37"/>
        <end position="71"/>
    </location>
</feature>
<dbReference type="Pfam" id="PF05572">
    <property type="entry name" value="Peptidase_M43"/>
    <property type="match status" value="1"/>
</dbReference>
<proteinExistence type="predicted"/>
<evidence type="ECO:0000313" key="5">
    <source>
        <dbReference type="Proteomes" id="UP000644147"/>
    </source>
</evidence>
<evidence type="ECO:0000256" key="2">
    <source>
        <dbReference type="SAM" id="SignalP"/>
    </source>
</evidence>
<sequence>MRKPKKLLVAFLSLFLFVPVAQAQTSNAYTCQTERHAAELENQNPNLITNRQAMEAQIQQYLQQAGSLKTNGVVIKIPVVVHVVSEKGCNSISKAQVLNGLEVVNQDFRRQNPDTINTRAVFKPFAADTEIEFVLARKDPQGNPTDGINRITSPLAHVPATRATLQQAVPAWPTNQYLNIWLVESIYDAQSGMNILGYAQFPHVPPLNIFGVVLEHSQWGKQGAVPGTTASSTGHFATTEIAHCFNLFHIEGINCTDGDLVSDTPPSTFAGPFTSACNLSQNTCTNDVALGFPTDMPDQIENFMSFSSFSCMNMFTNGQKMRMRASLNTYPHLQNMVSPSNALATGIDPSVTVAPLTPKPYFCADTRRICAGNSVTFSDISYQQAASSRTWSFPGGTPATSTVQNPVVTYATPGKYAVTLTLSNGGNTYPVTVTNFIEVVPVSNLINVTFPDYYVESFEEPTFPESATANRNWEMKTSALGANPANWQRTNASSSTGAHSLLLGSASVPEGTISTLITPNFTGGAPYVFFRMAYAKRVAQPKDELRVYASADCGATWGNPIITLTGNQLVTNGGTSVSGNYIPASGDWKTKFISSGGSFQNWGADHTMFKIETVNNGGGTFYFDNFEIGNLLCTNEELASQNKINLYPNPLTAESKLEFELKTSEKVTVKILDLVGKTIYSGSEATFSAGKHSVLLADKVKNQSKGLYLVQLQMGGKVFNTKLLLQ</sequence>
<dbReference type="Pfam" id="PF18962">
    <property type="entry name" value="Por_Secre_tail"/>
    <property type="match status" value="1"/>
</dbReference>
<reference evidence="4 5" key="1">
    <citation type="submission" date="2020-12" db="EMBL/GenBank/DDBJ databases">
        <title>Bacterial novel species Adhaeribacter sp. BT258 isolated from soil.</title>
        <authorList>
            <person name="Jung H.-Y."/>
        </authorList>
    </citation>
    <scope>NUCLEOTIDE SEQUENCE [LARGE SCALE GENOMIC DNA]</scope>
    <source>
        <strain evidence="4 5">BT258</strain>
    </source>
</reference>
<dbReference type="InterPro" id="IPR022409">
    <property type="entry name" value="PKD/Chitinase_dom"/>
</dbReference>
<dbReference type="RefSeq" id="WP_200504069.1">
    <property type="nucleotide sequence ID" value="NZ_JAEHFX010000001.1"/>
</dbReference>
<evidence type="ECO:0000259" key="3">
    <source>
        <dbReference type="PROSITE" id="PS50093"/>
    </source>
</evidence>
<organism evidence="4 5">
    <name type="scientific">Adhaeribacter terrigena</name>
    <dbReference type="NCBI Taxonomy" id="2793070"/>
    <lineage>
        <taxon>Bacteria</taxon>
        <taxon>Pseudomonadati</taxon>
        <taxon>Bacteroidota</taxon>
        <taxon>Cytophagia</taxon>
        <taxon>Cytophagales</taxon>
        <taxon>Hymenobacteraceae</taxon>
        <taxon>Adhaeribacter</taxon>
    </lineage>
</organism>
<dbReference type="Pfam" id="PF18911">
    <property type="entry name" value="PKD_4"/>
    <property type="match status" value="1"/>
</dbReference>
<keyword evidence="5" id="KW-1185">Reference proteome</keyword>
<dbReference type="InterPro" id="IPR013783">
    <property type="entry name" value="Ig-like_fold"/>
</dbReference>
<dbReference type="InterPro" id="IPR035986">
    <property type="entry name" value="PKD_dom_sf"/>
</dbReference>
<evidence type="ECO:0000313" key="4">
    <source>
        <dbReference type="EMBL" id="MBK0401436.1"/>
    </source>
</evidence>
<feature type="domain" description="PKD" evidence="3">
    <location>
        <begin position="358"/>
        <end position="439"/>
    </location>
</feature>
<protein>
    <submittedName>
        <fullName evidence="4">T9SS type A sorting domain-containing protein</fullName>
    </submittedName>
</protein>
<accession>A0ABS1BX18</accession>
<dbReference type="Gene3D" id="3.40.390.10">
    <property type="entry name" value="Collagenase (Catalytic Domain)"/>
    <property type="match status" value="1"/>
</dbReference>
<dbReference type="NCBIfam" id="TIGR04183">
    <property type="entry name" value="Por_Secre_tail"/>
    <property type="match status" value="1"/>
</dbReference>
<keyword evidence="2" id="KW-0732">Signal</keyword>
<dbReference type="InterPro" id="IPR000601">
    <property type="entry name" value="PKD_dom"/>
</dbReference>
<dbReference type="InterPro" id="IPR024079">
    <property type="entry name" value="MetalloPept_cat_dom_sf"/>
</dbReference>
<dbReference type="CDD" id="cd00146">
    <property type="entry name" value="PKD"/>
    <property type="match status" value="1"/>
</dbReference>
<dbReference type="SUPFAM" id="SSF49299">
    <property type="entry name" value="PKD domain"/>
    <property type="match status" value="1"/>
</dbReference>
<name>A0ABS1BX18_9BACT</name>
<dbReference type="PROSITE" id="PS50093">
    <property type="entry name" value="PKD"/>
    <property type="match status" value="1"/>
</dbReference>
<dbReference type="Proteomes" id="UP000644147">
    <property type="component" value="Unassembled WGS sequence"/>
</dbReference>
<gene>
    <name evidence="4" type="ORF">I5M27_00485</name>
</gene>